<protein>
    <submittedName>
        <fullName evidence="8">DMT family transporter</fullName>
    </submittedName>
</protein>
<feature type="domain" description="EamA" evidence="7">
    <location>
        <begin position="5"/>
        <end position="138"/>
    </location>
</feature>
<dbReference type="RefSeq" id="WP_202658363.1">
    <property type="nucleotide sequence ID" value="NZ_JAESVP010000002.1"/>
</dbReference>
<dbReference type="Proteomes" id="UP000619033">
    <property type="component" value="Unassembled WGS sequence"/>
</dbReference>
<dbReference type="Pfam" id="PF00892">
    <property type="entry name" value="EamA"/>
    <property type="match status" value="2"/>
</dbReference>
<accession>A0A8J7MLX4</accession>
<evidence type="ECO:0000256" key="6">
    <source>
        <dbReference type="SAM" id="Phobius"/>
    </source>
</evidence>
<feature type="transmembrane region" description="Helical" evidence="6">
    <location>
        <begin position="91"/>
        <end position="112"/>
    </location>
</feature>
<comment type="caution">
    <text evidence="8">The sequence shown here is derived from an EMBL/GenBank/DDBJ whole genome shotgun (WGS) entry which is preliminary data.</text>
</comment>
<dbReference type="SUPFAM" id="SSF103481">
    <property type="entry name" value="Multidrug resistance efflux transporter EmrE"/>
    <property type="match status" value="2"/>
</dbReference>
<evidence type="ECO:0000256" key="1">
    <source>
        <dbReference type="ARBA" id="ARBA00004141"/>
    </source>
</evidence>
<sequence>MQRLYIITLVLLGIGWGGTQPLGKIAASTGHKPFGLILWQLVVCVLVLGGLTLLRGKHLPLNRAALRFYVVVAVLGTLVPNYTFYLSVSHLPAGIMSIIIASIPLIAFPMALALGMDRFSLSRLGGLTLGLAGVGVIALPGAALPDPAMAAWLPVAMVGPLFYAIEATYVARTGIGTMDAIQAMLGASIAGLVLCVPLALATGQWFTPPLPLGRAEWALVASSALHSVLYATYVWLAARAGAVFASQTSYVVTVAGVFWAMVILGERLTGGIWVAAALMIGGLFLVRPRARQI</sequence>
<feature type="transmembrane region" description="Helical" evidence="6">
    <location>
        <begin position="183"/>
        <end position="205"/>
    </location>
</feature>
<dbReference type="GO" id="GO:0016020">
    <property type="term" value="C:membrane"/>
    <property type="evidence" value="ECO:0007669"/>
    <property type="project" value="UniProtKB-SubCell"/>
</dbReference>
<feature type="transmembrane region" description="Helical" evidence="6">
    <location>
        <begin position="243"/>
        <end position="264"/>
    </location>
</feature>
<feature type="transmembrane region" description="Helical" evidence="6">
    <location>
        <begin position="66"/>
        <end position="85"/>
    </location>
</feature>
<keyword evidence="5 6" id="KW-0472">Membrane</keyword>
<dbReference type="InterPro" id="IPR050638">
    <property type="entry name" value="AA-Vitamin_Transporters"/>
</dbReference>
<keyword evidence="9" id="KW-1185">Reference proteome</keyword>
<comment type="similarity">
    <text evidence="2">Belongs to the EamA transporter family.</text>
</comment>
<dbReference type="InterPro" id="IPR037185">
    <property type="entry name" value="EmrE-like"/>
</dbReference>
<reference evidence="8" key="1">
    <citation type="submission" date="2021-01" db="EMBL/GenBank/DDBJ databases">
        <title>Genome seq and assembly of Tabrizicola sp. KVB23.</title>
        <authorList>
            <person name="Chhetri G."/>
        </authorList>
    </citation>
    <scope>NUCLEOTIDE SEQUENCE</scope>
    <source>
        <strain evidence="8">KVB23</strain>
    </source>
</reference>
<proteinExistence type="inferred from homology"/>
<dbReference type="AlphaFoldDB" id="A0A8J7MLX4"/>
<feature type="domain" description="EamA" evidence="7">
    <location>
        <begin position="153"/>
        <end position="286"/>
    </location>
</feature>
<dbReference type="EMBL" id="JAESVP010000002">
    <property type="protein sequence ID" value="MBL4927210.1"/>
    <property type="molecule type" value="Genomic_DNA"/>
</dbReference>
<evidence type="ECO:0000313" key="8">
    <source>
        <dbReference type="EMBL" id="MBL4927210.1"/>
    </source>
</evidence>
<dbReference type="PANTHER" id="PTHR32322">
    <property type="entry name" value="INNER MEMBRANE TRANSPORTER"/>
    <property type="match status" value="1"/>
</dbReference>
<evidence type="ECO:0000313" key="9">
    <source>
        <dbReference type="Proteomes" id="UP000619033"/>
    </source>
</evidence>
<name>A0A8J7MLX4_9RHOB</name>
<gene>
    <name evidence="8" type="ORF">JI744_03735</name>
</gene>
<organism evidence="8 9">
    <name type="scientific">Fuscibacter oryzae</name>
    <dbReference type="NCBI Taxonomy" id="2803939"/>
    <lineage>
        <taxon>Bacteria</taxon>
        <taxon>Pseudomonadati</taxon>
        <taxon>Pseudomonadota</taxon>
        <taxon>Alphaproteobacteria</taxon>
        <taxon>Rhodobacterales</taxon>
        <taxon>Paracoccaceae</taxon>
        <taxon>Fuscibacter</taxon>
    </lineage>
</organism>
<keyword evidence="4 6" id="KW-1133">Transmembrane helix</keyword>
<evidence type="ECO:0000256" key="3">
    <source>
        <dbReference type="ARBA" id="ARBA00022692"/>
    </source>
</evidence>
<feature type="transmembrane region" description="Helical" evidence="6">
    <location>
        <begin position="33"/>
        <end position="54"/>
    </location>
</feature>
<evidence type="ECO:0000259" key="7">
    <source>
        <dbReference type="Pfam" id="PF00892"/>
    </source>
</evidence>
<feature type="transmembrane region" description="Helical" evidence="6">
    <location>
        <begin position="270"/>
        <end position="286"/>
    </location>
</feature>
<evidence type="ECO:0000256" key="5">
    <source>
        <dbReference type="ARBA" id="ARBA00023136"/>
    </source>
</evidence>
<feature type="transmembrane region" description="Helical" evidence="6">
    <location>
        <begin position="149"/>
        <end position="171"/>
    </location>
</feature>
<feature type="transmembrane region" description="Helical" evidence="6">
    <location>
        <begin position="217"/>
        <end position="236"/>
    </location>
</feature>
<keyword evidence="3 6" id="KW-0812">Transmembrane</keyword>
<dbReference type="PANTHER" id="PTHR32322:SF2">
    <property type="entry name" value="EAMA DOMAIN-CONTAINING PROTEIN"/>
    <property type="match status" value="1"/>
</dbReference>
<evidence type="ECO:0000256" key="4">
    <source>
        <dbReference type="ARBA" id="ARBA00022989"/>
    </source>
</evidence>
<dbReference type="InterPro" id="IPR000620">
    <property type="entry name" value="EamA_dom"/>
</dbReference>
<comment type="subcellular location">
    <subcellularLocation>
        <location evidence="1">Membrane</location>
        <topology evidence="1">Multi-pass membrane protein</topology>
    </subcellularLocation>
</comment>
<feature type="transmembrane region" description="Helical" evidence="6">
    <location>
        <begin position="124"/>
        <end position="143"/>
    </location>
</feature>
<evidence type="ECO:0000256" key="2">
    <source>
        <dbReference type="ARBA" id="ARBA00007362"/>
    </source>
</evidence>